<feature type="compositionally biased region" description="Polar residues" evidence="1">
    <location>
        <begin position="1"/>
        <end position="11"/>
    </location>
</feature>
<dbReference type="Proteomes" id="UP000824540">
    <property type="component" value="Unassembled WGS sequence"/>
</dbReference>
<evidence type="ECO:0000256" key="1">
    <source>
        <dbReference type="SAM" id="MobiDB-lite"/>
    </source>
</evidence>
<feature type="region of interest" description="Disordered" evidence="1">
    <location>
        <begin position="56"/>
        <end position="78"/>
    </location>
</feature>
<gene>
    <name evidence="2" type="ORF">JZ751_006277</name>
</gene>
<organism evidence="2 3">
    <name type="scientific">Albula glossodonta</name>
    <name type="common">roundjaw bonefish</name>
    <dbReference type="NCBI Taxonomy" id="121402"/>
    <lineage>
        <taxon>Eukaryota</taxon>
        <taxon>Metazoa</taxon>
        <taxon>Chordata</taxon>
        <taxon>Craniata</taxon>
        <taxon>Vertebrata</taxon>
        <taxon>Euteleostomi</taxon>
        <taxon>Actinopterygii</taxon>
        <taxon>Neopterygii</taxon>
        <taxon>Teleostei</taxon>
        <taxon>Albuliformes</taxon>
        <taxon>Albulidae</taxon>
        <taxon>Albula</taxon>
    </lineage>
</organism>
<dbReference type="AlphaFoldDB" id="A0A8T2N4K6"/>
<name>A0A8T2N4K6_9TELE</name>
<accession>A0A8T2N4K6</accession>
<feature type="region of interest" description="Disordered" evidence="1">
    <location>
        <begin position="1"/>
        <end position="33"/>
    </location>
</feature>
<protein>
    <submittedName>
        <fullName evidence="2">Uncharacterized protein</fullName>
    </submittedName>
</protein>
<evidence type="ECO:0000313" key="2">
    <source>
        <dbReference type="EMBL" id="KAG9334954.1"/>
    </source>
</evidence>
<feature type="compositionally biased region" description="Polar residues" evidence="1">
    <location>
        <begin position="59"/>
        <end position="72"/>
    </location>
</feature>
<sequence length="78" mass="8582">MVTSYQWSVSPHTHPPANQEPEKDDKATNIGGVATPPAMELLYRLSLRAENRILGENHTGGTQSGLQHQEGQVNMVRC</sequence>
<reference evidence="2" key="1">
    <citation type="thesis" date="2021" institute="BYU ScholarsArchive" country="Provo, UT, USA">
        <title>Applications of and Algorithms for Genome Assembly and Genomic Analyses with an Emphasis on Marine Teleosts.</title>
        <authorList>
            <person name="Pickett B.D."/>
        </authorList>
    </citation>
    <scope>NUCLEOTIDE SEQUENCE</scope>
    <source>
        <strain evidence="2">HI-2016</strain>
    </source>
</reference>
<keyword evidence="3" id="KW-1185">Reference proteome</keyword>
<proteinExistence type="predicted"/>
<evidence type="ECO:0000313" key="3">
    <source>
        <dbReference type="Proteomes" id="UP000824540"/>
    </source>
</evidence>
<dbReference type="EMBL" id="JAFBMS010000133">
    <property type="protein sequence ID" value="KAG9334954.1"/>
    <property type="molecule type" value="Genomic_DNA"/>
</dbReference>
<comment type="caution">
    <text evidence="2">The sequence shown here is derived from an EMBL/GenBank/DDBJ whole genome shotgun (WGS) entry which is preliminary data.</text>
</comment>